<accession>A0A8S1LAK6</accession>
<evidence type="ECO:0000313" key="1">
    <source>
        <dbReference type="EMBL" id="CAD8064888.1"/>
    </source>
</evidence>
<gene>
    <name evidence="1" type="ORF">PPRIM_AZ9-3.1.T0360352</name>
</gene>
<organism evidence="1 2">
    <name type="scientific">Paramecium primaurelia</name>
    <dbReference type="NCBI Taxonomy" id="5886"/>
    <lineage>
        <taxon>Eukaryota</taxon>
        <taxon>Sar</taxon>
        <taxon>Alveolata</taxon>
        <taxon>Ciliophora</taxon>
        <taxon>Intramacronucleata</taxon>
        <taxon>Oligohymenophorea</taxon>
        <taxon>Peniculida</taxon>
        <taxon>Parameciidae</taxon>
        <taxon>Paramecium</taxon>
    </lineage>
</organism>
<dbReference type="AlphaFoldDB" id="A0A8S1LAK6"/>
<keyword evidence="2" id="KW-1185">Reference proteome</keyword>
<dbReference type="Proteomes" id="UP000688137">
    <property type="component" value="Unassembled WGS sequence"/>
</dbReference>
<sequence length="88" mass="10511">MKTGHWSLQEHTTQIIFLQQFEGKMTSSMMKKTSKIFKQLRELIVPKSFRNINNHYDQEQLIMMQENSISMGFIHRLYNMNNGINIMT</sequence>
<name>A0A8S1LAK6_PARPR</name>
<dbReference type="EMBL" id="CAJJDM010000035">
    <property type="protein sequence ID" value="CAD8064888.1"/>
    <property type="molecule type" value="Genomic_DNA"/>
</dbReference>
<reference evidence="1" key="1">
    <citation type="submission" date="2021-01" db="EMBL/GenBank/DDBJ databases">
        <authorList>
            <consortium name="Genoscope - CEA"/>
            <person name="William W."/>
        </authorList>
    </citation>
    <scope>NUCLEOTIDE SEQUENCE</scope>
</reference>
<evidence type="ECO:0000313" key="2">
    <source>
        <dbReference type="Proteomes" id="UP000688137"/>
    </source>
</evidence>
<comment type="caution">
    <text evidence="1">The sequence shown here is derived from an EMBL/GenBank/DDBJ whole genome shotgun (WGS) entry which is preliminary data.</text>
</comment>
<protein>
    <submittedName>
        <fullName evidence="1">Uncharacterized protein</fullName>
    </submittedName>
</protein>
<proteinExistence type="predicted"/>